<dbReference type="InterPro" id="IPR024752">
    <property type="entry name" value="Myb/SANT-like_dom"/>
</dbReference>
<dbReference type="Proteomes" id="UP000275267">
    <property type="component" value="Unassembled WGS sequence"/>
</dbReference>
<evidence type="ECO:0000256" key="1">
    <source>
        <dbReference type="ARBA" id="ARBA00001968"/>
    </source>
</evidence>
<dbReference type="EMBL" id="PQIB02000001">
    <property type="protein sequence ID" value="RLN41575.1"/>
    <property type="molecule type" value="Genomic_DNA"/>
</dbReference>
<dbReference type="STRING" id="4540.A0A3L6TQ14"/>
<evidence type="ECO:0000256" key="2">
    <source>
        <dbReference type="ARBA" id="ARBA00022723"/>
    </source>
</evidence>
<feature type="region of interest" description="Disordered" evidence="3">
    <location>
        <begin position="1"/>
        <end position="38"/>
    </location>
</feature>
<organism evidence="7 8">
    <name type="scientific">Panicum miliaceum</name>
    <name type="common">Proso millet</name>
    <name type="synonym">Broomcorn millet</name>
    <dbReference type="NCBI Taxonomy" id="4540"/>
    <lineage>
        <taxon>Eukaryota</taxon>
        <taxon>Viridiplantae</taxon>
        <taxon>Streptophyta</taxon>
        <taxon>Embryophyta</taxon>
        <taxon>Tracheophyta</taxon>
        <taxon>Spermatophyta</taxon>
        <taxon>Magnoliopsida</taxon>
        <taxon>Liliopsida</taxon>
        <taxon>Poales</taxon>
        <taxon>Poaceae</taxon>
        <taxon>PACMAD clade</taxon>
        <taxon>Panicoideae</taxon>
        <taxon>Panicodae</taxon>
        <taxon>Paniceae</taxon>
        <taxon>Panicinae</taxon>
        <taxon>Panicum</taxon>
        <taxon>Panicum sect. Panicum</taxon>
    </lineage>
</organism>
<dbReference type="GO" id="GO:0046872">
    <property type="term" value="F:metal ion binding"/>
    <property type="evidence" value="ECO:0007669"/>
    <property type="project" value="UniProtKB-KW"/>
</dbReference>
<dbReference type="OrthoDB" id="655371at2759"/>
<keyword evidence="8" id="KW-1185">Reference proteome</keyword>
<dbReference type="Pfam" id="PF26138">
    <property type="entry name" value="DUF8040"/>
    <property type="match status" value="1"/>
</dbReference>
<proteinExistence type="predicted"/>
<sequence>MAAEPESETPGSETGASVRGRRCGGRRRVAQDDNDRASWTPEHTKTFCEIYCSQIDNGNCVRGVMSKSGWKEVTEHFYAATGLLHDNEQFGNKLRNLKILWQFIQKLKKASGLGRRADGSVVAIDLWWNQNTQGKSHCKILKQGWPHYMDELERMFLGVAVDGSTSFVPSQQNPVVDIPSEGEEESEEEHDEEDLLTPLSIGSKRTCSTQSTRSTATSPKKVESPAVRAMVSQMKDFNVNHKDRTAVMEGFLSRRRKDREEEKAEKMALYDRIQTLARECGVTEQNTNLWVGVLKLMKDADAVAFFLLSNPDGRRGLIEHYARDDVAAPTRAVDSDESEDEFDEFIISNLLDDSEDVAFMYGTLQFAMHPNKYCNRAEYREVGLGMSGLEWVGRKLANRKACYNMFRMTPNVFYRLHDLWVQNYGLKSSAKSSSLEALGMFLWMVGAPQSVRQAEDRFERSLGTVHNMFYKVLKCVVTLAADIIKPKDPQFTTMHPRLNHRRFYPFFKHCIGAIDGTHIPVVVPKELFVQHLCRKSITTQNVIACCDFDMIFTFVLAGWPGSVHDMRVFNGAMTTYNHVFRHPPEGKYYLVDSGYPNRLGYLAPYRGTK</sequence>
<dbReference type="AlphaFoldDB" id="A0A3L6TQ14"/>
<protein>
    <recommendedName>
        <fullName evidence="9">Transposon protein, putative, CACTA, En/Spm sub-class</fullName>
    </recommendedName>
</protein>
<evidence type="ECO:0000259" key="4">
    <source>
        <dbReference type="Pfam" id="PF12776"/>
    </source>
</evidence>
<dbReference type="InterPro" id="IPR058353">
    <property type="entry name" value="DUF8040"/>
</dbReference>
<dbReference type="Pfam" id="PF12776">
    <property type="entry name" value="Myb_DNA-bind_3"/>
    <property type="match status" value="1"/>
</dbReference>
<dbReference type="PANTHER" id="PTHR47069:SF14">
    <property type="entry name" value="OS07G0253400 PROTEIN"/>
    <property type="match status" value="1"/>
</dbReference>
<evidence type="ECO:0000259" key="6">
    <source>
        <dbReference type="Pfam" id="PF26138"/>
    </source>
</evidence>
<dbReference type="PANTHER" id="PTHR47069">
    <property type="match status" value="1"/>
</dbReference>
<gene>
    <name evidence="7" type="ORF">C2845_PM01G33420</name>
</gene>
<evidence type="ECO:0000313" key="8">
    <source>
        <dbReference type="Proteomes" id="UP000275267"/>
    </source>
</evidence>
<evidence type="ECO:0000256" key="3">
    <source>
        <dbReference type="SAM" id="MobiDB-lite"/>
    </source>
</evidence>
<dbReference type="Pfam" id="PF13359">
    <property type="entry name" value="DDE_Tnp_4"/>
    <property type="match status" value="1"/>
</dbReference>
<evidence type="ECO:0000313" key="7">
    <source>
        <dbReference type="EMBL" id="RLN41575.1"/>
    </source>
</evidence>
<accession>A0A3L6TQ14</accession>
<feature type="compositionally biased region" description="Basic and acidic residues" evidence="3">
    <location>
        <begin position="29"/>
        <end position="38"/>
    </location>
</feature>
<feature type="region of interest" description="Disordered" evidence="3">
    <location>
        <begin position="168"/>
        <end position="225"/>
    </location>
</feature>
<feature type="domain" description="DDE Tnp4" evidence="5">
    <location>
        <begin position="514"/>
        <end position="606"/>
    </location>
</feature>
<feature type="domain" description="DUF8040" evidence="6">
    <location>
        <begin position="386"/>
        <end position="477"/>
    </location>
</feature>
<name>A0A3L6TQ14_PANMI</name>
<evidence type="ECO:0000259" key="5">
    <source>
        <dbReference type="Pfam" id="PF13359"/>
    </source>
</evidence>
<keyword evidence="2" id="KW-0479">Metal-binding</keyword>
<comment type="cofactor">
    <cofactor evidence="1">
        <name>a divalent metal cation</name>
        <dbReference type="ChEBI" id="CHEBI:60240"/>
    </cofactor>
</comment>
<feature type="domain" description="Myb/SANT-like" evidence="4">
    <location>
        <begin position="38"/>
        <end position="129"/>
    </location>
</feature>
<comment type="caution">
    <text evidence="7">The sequence shown here is derived from an EMBL/GenBank/DDBJ whole genome shotgun (WGS) entry which is preliminary data.</text>
</comment>
<feature type="compositionally biased region" description="Acidic residues" evidence="3">
    <location>
        <begin position="180"/>
        <end position="195"/>
    </location>
</feature>
<reference evidence="8" key="1">
    <citation type="journal article" date="2019" name="Nat. Commun.">
        <title>The genome of broomcorn millet.</title>
        <authorList>
            <person name="Zou C."/>
            <person name="Miki D."/>
            <person name="Li D."/>
            <person name="Tang Q."/>
            <person name="Xiao L."/>
            <person name="Rajput S."/>
            <person name="Deng P."/>
            <person name="Jia W."/>
            <person name="Huang R."/>
            <person name="Zhang M."/>
            <person name="Sun Y."/>
            <person name="Hu J."/>
            <person name="Fu X."/>
            <person name="Schnable P.S."/>
            <person name="Li F."/>
            <person name="Zhang H."/>
            <person name="Feng B."/>
            <person name="Zhu X."/>
            <person name="Liu R."/>
            <person name="Schnable J.C."/>
            <person name="Zhu J.-K."/>
            <person name="Zhang H."/>
        </authorList>
    </citation>
    <scope>NUCLEOTIDE SEQUENCE [LARGE SCALE GENOMIC DNA]</scope>
</reference>
<evidence type="ECO:0008006" key="9">
    <source>
        <dbReference type="Google" id="ProtNLM"/>
    </source>
</evidence>
<dbReference type="InterPro" id="IPR027806">
    <property type="entry name" value="HARBI1_dom"/>
</dbReference>
<feature type="compositionally biased region" description="Polar residues" evidence="3">
    <location>
        <begin position="203"/>
        <end position="218"/>
    </location>
</feature>
<feature type="compositionally biased region" description="Basic residues" evidence="3">
    <location>
        <begin position="19"/>
        <end position="28"/>
    </location>
</feature>